<dbReference type="NCBIfam" id="TIGR00822">
    <property type="entry name" value="EII-Sor"/>
    <property type="match status" value="1"/>
</dbReference>
<keyword evidence="4" id="KW-0762">Sugar transport</keyword>
<feature type="transmembrane region" description="Helical" evidence="9">
    <location>
        <begin position="98"/>
        <end position="120"/>
    </location>
</feature>
<keyword evidence="6 9" id="KW-0812">Transmembrane</keyword>
<evidence type="ECO:0000313" key="10">
    <source>
        <dbReference type="EMBL" id="GAA3898655.1"/>
    </source>
</evidence>
<feature type="transmembrane region" description="Helical" evidence="9">
    <location>
        <begin position="75"/>
        <end position="92"/>
    </location>
</feature>
<dbReference type="PANTHER" id="PTHR32502:SF4">
    <property type="entry name" value="PTS SYSTEM MANNOSE-SPECIFIC EIIC COMPONENT"/>
    <property type="match status" value="1"/>
</dbReference>
<protein>
    <submittedName>
        <fullName evidence="10">PTS mannose/fructose/sorbose transporter subunit IIC</fullName>
    </submittedName>
</protein>
<evidence type="ECO:0000256" key="5">
    <source>
        <dbReference type="ARBA" id="ARBA00022683"/>
    </source>
</evidence>
<dbReference type="RefSeq" id="WP_279022717.1">
    <property type="nucleotide sequence ID" value="NZ_BAABDG010000003.1"/>
</dbReference>
<feature type="transmembrane region" description="Helical" evidence="9">
    <location>
        <begin position="182"/>
        <end position="202"/>
    </location>
</feature>
<gene>
    <name evidence="10" type="ORF">GCM10022405_25030</name>
</gene>
<keyword evidence="3" id="KW-1003">Cell membrane</keyword>
<evidence type="ECO:0000256" key="1">
    <source>
        <dbReference type="ARBA" id="ARBA00004651"/>
    </source>
</evidence>
<keyword evidence="11" id="KW-1185">Reference proteome</keyword>
<dbReference type="Proteomes" id="UP001499994">
    <property type="component" value="Unassembled WGS sequence"/>
</dbReference>
<accession>A0ABP7LBS5</accession>
<organism evidence="10 11">
    <name type="scientific">Gibbsiella dentisursi</name>
    <dbReference type="NCBI Taxonomy" id="796890"/>
    <lineage>
        <taxon>Bacteria</taxon>
        <taxon>Pseudomonadati</taxon>
        <taxon>Pseudomonadota</taxon>
        <taxon>Gammaproteobacteria</taxon>
        <taxon>Enterobacterales</taxon>
        <taxon>Yersiniaceae</taxon>
        <taxon>Gibbsiella</taxon>
    </lineage>
</organism>
<feature type="transmembrane region" description="Helical" evidence="9">
    <location>
        <begin position="30"/>
        <end position="63"/>
    </location>
</feature>
<dbReference type="NCBIfam" id="NF011647">
    <property type="entry name" value="PRK15065.1"/>
    <property type="match status" value="1"/>
</dbReference>
<comment type="caution">
    <text evidence="10">The sequence shown here is derived from an EMBL/GenBank/DDBJ whole genome shotgun (WGS) entry which is preliminary data.</text>
</comment>
<evidence type="ECO:0000256" key="9">
    <source>
        <dbReference type="SAM" id="Phobius"/>
    </source>
</evidence>
<evidence type="ECO:0000256" key="3">
    <source>
        <dbReference type="ARBA" id="ARBA00022475"/>
    </source>
</evidence>
<evidence type="ECO:0000256" key="8">
    <source>
        <dbReference type="ARBA" id="ARBA00023136"/>
    </source>
</evidence>
<evidence type="ECO:0000256" key="6">
    <source>
        <dbReference type="ARBA" id="ARBA00022692"/>
    </source>
</evidence>
<proteinExistence type="predicted"/>
<dbReference type="InterPro" id="IPR004700">
    <property type="entry name" value="PTS_IIC_man"/>
</dbReference>
<feature type="transmembrane region" description="Helical" evidence="9">
    <location>
        <begin position="209"/>
        <end position="239"/>
    </location>
</feature>
<name>A0ABP7LBS5_9GAMM</name>
<keyword evidence="8 9" id="KW-0472">Membrane</keyword>
<reference evidence="11" key="1">
    <citation type="journal article" date="2019" name="Int. J. Syst. Evol. Microbiol.">
        <title>The Global Catalogue of Microorganisms (GCM) 10K type strain sequencing project: providing services to taxonomists for standard genome sequencing and annotation.</title>
        <authorList>
            <consortium name="The Broad Institute Genomics Platform"/>
            <consortium name="The Broad Institute Genome Sequencing Center for Infectious Disease"/>
            <person name="Wu L."/>
            <person name="Ma J."/>
        </authorList>
    </citation>
    <scope>NUCLEOTIDE SEQUENCE [LARGE SCALE GENOMIC DNA]</scope>
    <source>
        <strain evidence="11">JCM 17201</strain>
    </source>
</reference>
<sequence length="265" mass="27935">MEISILQIIFIFLFACIAGMGSVLDEFQTHRPLIACTITGLILGDMTSGVILGGTLELIALGWMNIGAAQSPDSALASIISTILVIVGQQSIPTGIAIALPVAAAGQVLTVFARTITVVFQHAADKAAEKANFGLVDLLHVSALGVQALRVAIPVLLVAMFVSADTVSQMLNAIPEVVTRGLQIAGGFIVVVGYAMVLNMMGVKYLMPFFFLGFLVGGYLNFSLLAFGGIGLIIALIYIQLNPNYHQSNNAAARGNSQRIDELED</sequence>
<dbReference type="Pfam" id="PF03609">
    <property type="entry name" value="EII-Sor"/>
    <property type="match status" value="1"/>
</dbReference>
<dbReference type="EMBL" id="BAABDG010000003">
    <property type="protein sequence ID" value="GAA3898655.1"/>
    <property type="molecule type" value="Genomic_DNA"/>
</dbReference>
<dbReference type="InterPro" id="IPR050303">
    <property type="entry name" value="GatZ_KbaZ_carbometab"/>
</dbReference>
<dbReference type="PANTHER" id="PTHR32502">
    <property type="entry name" value="N-ACETYLGALACTOSAMINE PERMEASE II COMPONENT-RELATED"/>
    <property type="match status" value="1"/>
</dbReference>
<dbReference type="PROSITE" id="PS51106">
    <property type="entry name" value="PTS_EIIC_TYPE_4"/>
    <property type="match status" value="1"/>
</dbReference>
<keyword evidence="2" id="KW-0813">Transport</keyword>
<evidence type="ECO:0000256" key="2">
    <source>
        <dbReference type="ARBA" id="ARBA00022448"/>
    </source>
</evidence>
<feature type="transmembrane region" description="Helical" evidence="9">
    <location>
        <begin position="5"/>
        <end position="24"/>
    </location>
</feature>
<keyword evidence="7 9" id="KW-1133">Transmembrane helix</keyword>
<comment type="subcellular location">
    <subcellularLocation>
        <location evidence="1">Cell membrane</location>
        <topology evidence="1">Multi-pass membrane protein</topology>
    </subcellularLocation>
</comment>
<evidence type="ECO:0000256" key="4">
    <source>
        <dbReference type="ARBA" id="ARBA00022597"/>
    </source>
</evidence>
<feature type="transmembrane region" description="Helical" evidence="9">
    <location>
        <begin position="141"/>
        <end position="162"/>
    </location>
</feature>
<evidence type="ECO:0000256" key="7">
    <source>
        <dbReference type="ARBA" id="ARBA00022989"/>
    </source>
</evidence>
<keyword evidence="5" id="KW-0598">Phosphotransferase system</keyword>
<evidence type="ECO:0000313" key="11">
    <source>
        <dbReference type="Proteomes" id="UP001499994"/>
    </source>
</evidence>